<evidence type="ECO:0000313" key="2">
    <source>
        <dbReference type="Proteomes" id="UP000653644"/>
    </source>
</evidence>
<sequence length="101" mass="10518">MPPLGVADARASARPWFRGDVAVSSSAAGEHHVVCGATPAGFGAPVYVQDPDAQPNDVLRSLLQHSPRLPRGLKSAGRLKASGLRASNLFRPDAYFSGLPG</sequence>
<name>A0ABQ3DDC5_9ACTN</name>
<keyword evidence="2" id="KW-1185">Reference proteome</keyword>
<gene>
    <name evidence="1" type="ORF">GCM10010345_91120</name>
</gene>
<organism evidence="1 2">
    <name type="scientific">Streptomyces canarius</name>
    <dbReference type="NCBI Taxonomy" id="285453"/>
    <lineage>
        <taxon>Bacteria</taxon>
        <taxon>Bacillati</taxon>
        <taxon>Actinomycetota</taxon>
        <taxon>Actinomycetes</taxon>
        <taxon>Kitasatosporales</taxon>
        <taxon>Streptomycetaceae</taxon>
        <taxon>Streptomyces</taxon>
    </lineage>
</organism>
<comment type="caution">
    <text evidence="1">The sequence shown here is derived from an EMBL/GenBank/DDBJ whole genome shotgun (WGS) entry which is preliminary data.</text>
</comment>
<reference evidence="2" key="1">
    <citation type="journal article" date="2019" name="Int. J. Syst. Evol. Microbiol.">
        <title>The Global Catalogue of Microorganisms (GCM) 10K type strain sequencing project: providing services to taxonomists for standard genome sequencing and annotation.</title>
        <authorList>
            <consortium name="The Broad Institute Genomics Platform"/>
            <consortium name="The Broad Institute Genome Sequencing Center for Infectious Disease"/>
            <person name="Wu L."/>
            <person name="Ma J."/>
        </authorList>
    </citation>
    <scope>NUCLEOTIDE SEQUENCE [LARGE SCALE GENOMIC DNA]</scope>
    <source>
        <strain evidence="2">JCM 4733</strain>
    </source>
</reference>
<protein>
    <submittedName>
        <fullName evidence="1">Uncharacterized protein</fullName>
    </submittedName>
</protein>
<dbReference type="Proteomes" id="UP000653644">
    <property type="component" value="Unassembled WGS sequence"/>
</dbReference>
<accession>A0ABQ3DDC5</accession>
<proteinExistence type="predicted"/>
<evidence type="ECO:0000313" key="1">
    <source>
        <dbReference type="EMBL" id="GHA74382.1"/>
    </source>
</evidence>
<dbReference type="EMBL" id="BMVN01000096">
    <property type="protein sequence ID" value="GHA74382.1"/>
    <property type="molecule type" value="Genomic_DNA"/>
</dbReference>